<feature type="transmembrane region" description="Helical" evidence="2">
    <location>
        <begin position="97"/>
        <end position="118"/>
    </location>
</feature>
<dbReference type="PANTHER" id="PTHR34475:SF1">
    <property type="entry name" value="CYTOSKELETON PROTEIN RODZ"/>
    <property type="match status" value="1"/>
</dbReference>
<evidence type="ECO:0000256" key="2">
    <source>
        <dbReference type="SAM" id="Phobius"/>
    </source>
</evidence>
<protein>
    <submittedName>
        <fullName evidence="4">Helix-turn-helix domain-containing protein</fullName>
    </submittedName>
</protein>
<sequence>MESISQKLVTARESLGYSIEQIARETNIAKSYLTALEAENFDAFPGETYLLGFLRNYSEYLGLDPEEMISLYRNMIIQEQPAPIEELLDTRKPLPKGLPAVIIILIVLGLAAAGYFYVYPNFIAGRPDNERVRVQETAEETPAEKLNIKNTYEFSDEVLEKRFRKDDAVSIGLNGDKYLVVIADIAESVKFVHPQGELLMKAGDEAMIDLDGDESADVRMLLRTSDPDNSSIVLHVDRFVQSSAPGKIEVAGEVPEAAVPPSNTGTGASTAGRPGAPSRAVDPVIIREADTMESFTLNIIFRGYCLLRYDADSTIREERYFHKSETFRLDVNSSVRLWASNAGALSAKVNGVDIDLGGSGEITARSLQWAYNTDSSKYELKMIPLY</sequence>
<evidence type="ECO:0000313" key="4">
    <source>
        <dbReference type="EMBL" id="MDC7226325.1"/>
    </source>
</evidence>
<accession>A0AAJ1MM45</accession>
<name>A0AAJ1MM45_9SPIO</name>
<keyword evidence="2" id="KW-0812">Transmembrane</keyword>
<evidence type="ECO:0000313" key="5">
    <source>
        <dbReference type="Proteomes" id="UP001221217"/>
    </source>
</evidence>
<feature type="domain" description="HTH cro/C1-type" evidence="3">
    <location>
        <begin position="8"/>
        <end position="37"/>
    </location>
</feature>
<dbReference type="InterPro" id="IPR001387">
    <property type="entry name" value="Cro/C1-type_HTH"/>
</dbReference>
<dbReference type="GO" id="GO:0003677">
    <property type="term" value="F:DNA binding"/>
    <property type="evidence" value="ECO:0007669"/>
    <property type="project" value="InterPro"/>
</dbReference>
<feature type="region of interest" description="Disordered" evidence="1">
    <location>
        <begin position="257"/>
        <end position="277"/>
    </location>
</feature>
<dbReference type="SMART" id="SM00530">
    <property type="entry name" value="HTH_XRE"/>
    <property type="match status" value="1"/>
</dbReference>
<keyword evidence="2" id="KW-0472">Membrane</keyword>
<proteinExistence type="predicted"/>
<organism evidence="4 5">
    <name type="scientific">Candidatus Thalassospirochaeta sargassi</name>
    <dbReference type="NCBI Taxonomy" id="3119039"/>
    <lineage>
        <taxon>Bacteria</taxon>
        <taxon>Pseudomonadati</taxon>
        <taxon>Spirochaetota</taxon>
        <taxon>Spirochaetia</taxon>
        <taxon>Spirochaetales</taxon>
        <taxon>Spirochaetaceae</taxon>
        <taxon>Candidatus Thalassospirochaeta</taxon>
    </lineage>
</organism>
<dbReference type="Pfam" id="PF13413">
    <property type="entry name" value="HTH_25"/>
    <property type="match status" value="1"/>
</dbReference>
<dbReference type="Gene3D" id="1.10.260.40">
    <property type="entry name" value="lambda repressor-like DNA-binding domains"/>
    <property type="match status" value="1"/>
</dbReference>
<evidence type="ECO:0000256" key="1">
    <source>
        <dbReference type="SAM" id="MobiDB-lite"/>
    </source>
</evidence>
<dbReference type="SUPFAM" id="SSF47413">
    <property type="entry name" value="lambda repressor-like DNA-binding domains"/>
    <property type="match status" value="1"/>
</dbReference>
<dbReference type="InterPro" id="IPR050400">
    <property type="entry name" value="Bact_Cytoskel_RodZ"/>
</dbReference>
<evidence type="ECO:0000259" key="3">
    <source>
        <dbReference type="PROSITE" id="PS50943"/>
    </source>
</evidence>
<comment type="caution">
    <text evidence="4">The sequence shown here is derived from an EMBL/GenBank/DDBJ whole genome shotgun (WGS) entry which is preliminary data.</text>
</comment>
<dbReference type="EMBL" id="JAQQAL010000011">
    <property type="protein sequence ID" value="MDC7226325.1"/>
    <property type="molecule type" value="Genomic_DNA"/>
</dbReference>
<keyword evidence="2" id="KW-1133">Transmembrane helix</keyword>
<reference evidence="4 5" key="1">
    <citation type="submission" date="2022-12" db="EMBL/GenBank/DDBJ databases">
        <title>Metagenome assembled genome from gulf of manar.</title>
        <authorList>
            <person name="Kohli P."/>
            <person name="Pk S."/>
            <person name="Venkata Ramana C."/>
            <person name="Sasikala C."/>
        </authorList>
    </citation>
    <scope>NUCLEOTIDE SEQUENCE [LARGE SCALE GENOMIC DNA]</scope>
    <source>
        <strain evidence="4">JB008</strain>
    </source>
</reference>
<gene>
    <name evidence="4" type="ORF">PQJ61_06145</name>
</gene>
<dbReference type="InterPro" id="IPR010982">
    <property type="entry name" value="Lambda_DNA-bd_dom_sf"/>
</dbReference>
<dbReference type="Proteomes" id="UP001221217">
    <property type="component" value="Unassembled WGS sequence"/>
</dbReference>
<dbReference type="AlphaFoldDB" id="A0AAJ1MM45"/>
<dbReference type="PANTHER" id="PTHR34475">
    <property type="match status" value="1"/>
</dbReference>
<dbReference type="CDD" id="cd00093">
    <property type="entry name" value="HTH_XRE"/>
    <property type="match status" value="1"/>
</dbReference>
<dbReference type="PROSITE" id="PS50943">
    <property type="entry name" value="HTH_CROC1"/>
    <property type="match status" value="1"/>
</dbReference>